<proteinExistence type="predicted"/>
<dbReference type="InterPro" id="IPR037923">
    <property type="entry name" value="HTH-like"/>
</dbReference>
<dbReference type="Pfam" id="PF02311">
    <property type="entry name" value="AraC_binding"/>
    <property type="match status" value="1"/>
</dbReference>
<evidence type="ECO:0000313" key="5">
    <source>
        <dbReference type="EMBL" id="MBH8578339.1"/>
    </source>
</evidence>
<dbReference type="GO" id="GO:0043565">
    <property type="term" value="F:sequence-specific DNA binding"/>
    <property type="evidence" value="ECO:0007669"/>
    <property type="project" value="InterPro"/>
</dbReference>
<gene>
    <name evidence="5" type="ORF">I8752_36460</name>
</gene>
<keyword evidence="6" id="KW-1185">Reference proteome</keyword>
<evidence type="ECO:0000256" key="2">
    <source>
        <dbReference type="ARBA" id="ARBA00023125"/>
    </source>
</evidence>
<evidence type="ECO:0000313" key="6">
    <source>
        <dbReference type="Proteomes" id="UP000662314"/>
    </source>
</evidence>
<dbReference type="SUPFAM" id="SSF51215">
    <property type="entry name" value="Regulatory protein AraC"/>
    <property type="match status" value="1"/>
</dbReference>
<dbReference type="AlphaFoldDB" id="A0A8J7IAN0"/>
<dbReference type="SUPFAM" id="SSF46689">
    <property type="entry name" value="Homeodomain-like"/>
    <property type="match status" value="2"/>
</dbReference>
<dbReference type="Pfam" id="PF12833">
    <property type="entry name" value="HTH_18"/>
    <property type="match status" value="1"/>
</dbReference>
<keyword evidence="1" id="KW-0805">Transcription regulation</keyword>
<evidence type="ECO:0000259" key="4">
    <source>
        <dbReference type="PROSITE" id="PS01124"/>
    </source>
</evidence>
<dbReference type="SMART" id="SM00342">
    <property type="entry name" value="HTH_ARAC"/>
    <property type="match status" value="1"/>
</dbReference>
<dbReference type="GO" id="GO:0003700">
    <property type="term" value="F:DNA-binding transcription factor activity"/>
    <property type="evidence" value="ECO:0007669"/>
    <property type="project" value="InterPro"/>
</dbReference>
<feature type="domain" description="HTH araC/xylS-type" evidence="4">
    <location>
        <begin position="146"/>
        <end position="243"/>
    </location>
</feature>
<dbReference type="Gene3D" id="1.10.10.60">
    <property type="entry name" value="Homeodomain-like"/>
    <property type="match status" value="2"/>
</dbReference>
<sequence length="252" mass="28588">MPRHFHEELELGIRQSDGWQFNYRGAIHSVPPDTLVVTQPGEAHQANSASDQDCTFRGLRVGIDLLQQVATEVAGHKTALPFFPMPLVHDRDLNTQIVQVHQALEQSISGLEQQTLILELLAQLILRCAENPPPQAKLGEERQPVERIRAYLEDHYNQEVSLEQLAQIANLSSFHLNRSFRKTFGMPPHAYQIQVRILQAKRLLTKGWSINKVAAETGFASQSHFGSHFKRLVCVTPRQYIQDSKNLIDFDA</sequence>
<accession>A0A8J7IAN0</accession>
<comment type="caution">
    <text evidence="5">The sequence shown here is derived from an EMBL/GenBank/DDBJ whole genome shotgun (WGS) entry which is preliminary data.</text>
</comment>
<dbReference type="EMBL" id="JAECZA010000323">
    <property type="protein sequence ID" value="MBH8578339.1"/>
    <property type="molecule type" value="Genomic_DNA"/>
</dbReference>
<dbReference type="InterPro" id="IPR003313">
    <property type="entry name" value="AraC-bd"/>
</dbReference>
<dbReference type="PROSITE" id="PS01124">
    <property type="entry name" value="HTH_ARAC_FAMILY_2"/>
    <property type="match status" value="1"/>
</dbReference>
<name>A0A8J7IAN0_9NOST</name>
<keyword evidence="2" id="KW-0238">DNA-binding</keyword>
<dbReference type="Proteomes" id="UP000662314">
    <property type="component" value="Unassembled WGS sequence"/>
</dbReference>
<evidence type="ECO:0000256" key="1">
    <source>
        <dbReference type="ARBA" id="ARBA00023015"/>
    </source>
</evidence>
<dbReference type="PANTHER" id="PTHR46796:SF2">
    <property type="entry name" value="TRANSCRIPTIONAL REGULATORY PROTEIN"/>
    <property type="match status" value="1"/>
</dbReference>
<organism evidence="5 6">
    <name type="scientific">Dendronalium phyllosphericum CENA369</name>
    <dbReference type="NCBI Taxonomy" id="1725256"/>
    <lineage>
        <taxon>Bacteria</taxon>
        <taxon>Bacillati</taxon>
        <taxon>Cyanobacteriota</taxon>
        <taxon>Cyanophyceae</taxon>
        <taxon>Nostocales</taxon>
        <taxon>Nostocaceae</taxon>
        <taxon>Dendronalium</taxon>
        <taxon>Dendronalium phyllosphericum</taxon>
    </lineage>
</organism>
<keyword evidence="3" id="KW-0804">Transcription</keyword>
<dbReference type="PANTHER" id="PTHR46796">
    <property type="entry name" value="HTH-TYPE TRANSCRIPTIONAL ACTIVATOR RHAS-RELATED"/>
    <property type="match status" value="1"/>
</dbReference>
<dbReference type="InterPro" id="IPR009057">
    <property type="entry name" value="Homeodomain-like_sf"/>
</dbReference>
<reference evidence="5 6" key="1">
    <citation type="journal article" date="2021" name="Int. J. Syst. Evol. Microbiol.">
        <title>Amazonocrinis nigriterrae gen. nov., sp. nov., Atlanticothrix silvestris gen. nov., sp. nov. and Dendronalium phyllosphericum gen. nov., sp. nov., nostocacean cyanobacteria from Brazilian environments.</title>
        <authorList>
            <person name="Alvarenga D.O."/>
            <person name="Andreote A.P.D."/>
            <person name="Branco L.H.Z."/>
            <person name="Delbaje E."/>
            <person name="Cruz R.B."/>
            <person name="Varani A.M."/>
            <person name="Fiore M.F."/>
        </authorList>
    </citation>
    <scope>NUCLEOTIDE SEQUENCE [LARGE SCALE GENOMIC DNA]</scope>
    <source>
        <strain evidence="5 6">CENA369</strain>
    </source>
</reference>
<dbReference type="InterPro" id="IPR050204">
    <property type="entry name" value="AraC_XylS_family_regulators"/>
</dbReference>
<evidence type="ECO:0000256" key="3">
    <source>
        <dbReference type="ARBA" id="ARBA00023163"/>
    </source>
</evidence>
<protein>
    <submittedName>
        <fullName evidence="5">Helix-turn-helix transcriptional regulator</fullName>
    </submittedName>
</protein>
<dbReference type="InterPro" id="IPR018060">
    <property type="entry name" value="HTH_AraC"/>
</dbReference>